<dbReference type="AlphaFoldDB" id="A0A7Y0SI75"/>
<accession>A0A7Y0SI75</accession>
<evidence type="ECO:0000313" key="2">
    <source>
        <dbReference type="EMBL" id="NMU84000.1"/>
    </source>
</evidence>
<name>A0A7Y0SI75_VIBPH</name>
<dbReference type="Proteomes" id="UP000518904">
    <property type="component" value="Unassembled WGS sequence"/>
</dbReference>
<feature type="region of interest" description="Disordered" evidence="1">
    <location>
        <begin position="118"/>
        <end position="139"/>
    </location>
</feature>
<reference evidence="2 3" key="1">
    <citation type="submission" date="2020-04" db="EMBL/GenBank/DDBJ databases">
        <title>Whole-genome sequencing of Vibrio spp. from China reveals different genetic environments of blaCTX-M-14 among diverse lineages.</title>
        <authorList>
            <person name="Zheng Z."/>
            <person name="Ye L."/>
            <person name="Chen S."/>
        </authorList>
    </citation>
    <scope>NUCLEOTIDE SEQUENCE [LARGE SCALE GENOMIC DNA]</scope>
    <source>
        <strain evidence="2 3">Vb0551</strain>
    </source>
</reference>
<gene>
    <name evidence="2" type="ORF">HKB16_14020</name>
</gene>
<organism evidence="2 3">
    <name type="scientific">Vibrio parahaemolyticus</name>
    <dbReference type="NCBI Taxonomy" id="670"/>
    <lineage>
        <taxon>Bacteria</taxon>
        <taxon>Pseudomonadati</taxon>
        <taxon>Pseudomonadota</taxon>
        <taxon>Gammaproteobacteria</taxon>
        <taxon>Vibrionales</taxon>
        <taxon>Vibrionaceae</taxon>
        <taxon>Vibrio</taxon>
    </lineage>
</organism>
<protein>
    <submittedName>
        <fullName evidence="2">Uncharacterized protein</fullName>
    </submittedName>
</protein>
<feature type="compositionally biased region" description="Polar residues" evidence="1">
    <location>
        <begin position="125"/>
        <end position="134"/>
    </location>
</feature>
<proteinExistence type="predicted"/>
<comment type="caution">
    <text evidence="2">The sequence shown here is derived from an EMBL/GenBank/DDBJ whole genome shotgun (WGS) entry which is preliminary data.</text>
</comment>
<dbReference type="RefSeq" id="WP_141179943.1">
    <property type="nucleotide sequence ID" value="NZ_CP041202.1"/>
</dbReference>
<evidence type="ECO:0000313" key="3">
    <source>
        <dbReference type="Proteomes" id="UP000518904"/>
    </source>
</evidence>
<dbReference type="EMBL" id="JABCLB010001328">
    <property type="protein sequence ID" value="NMU84000.1"/>
    <property type="molecule type" value="Genomic_DNA"/>
</dbReference>
<evidence type="ECO:0000256" key="1">
    <source>
        <dbReference type="SAM" id="MobiDB-lite"/>
    </source>
</evidence>
<sequence>MKLSRCPVCHANLHLEALVQDDAGRELLGEVAKLPDFVAKPMLSYLGLFRPAKQDLSNARAVKLLQEVLEKYRADHVLASALAETVSKIHEKRSGYSDSRPLANHNYLKQVYQSAATRLGGSPDGKQSGSQVNQPKDDGSAWYFEQAERMIKAGQDPLGKESSIASRLKELGWNAQNQR</sequence>